<dbReference type="InParanoid" id="A0A1Z5JVR9"/>
<sequence>MFDSYKIGNARVHRYARDTTDSDAEYVMWYHGRSIEMQQDKETRLPPLSTGRIGRATSRNGLIWEKDTVGSVSEDIPGVSLGLNQDAWWSFDVAHCGLGNVLLPMSTPAVLAEGGVYLMYYHGGNFEETPLAEYMPSASTDAVVQGMKMRIGVAVSQDGVTWGRVEGDDPTGAMVVPFDKKDPNSWENVAVSDMPEELYCAWPEVAVDLRKDTEDDKKDDEPKSQDSFLMYYSTMLKDTKEKCIAYATSADGFRWKKQGICLRPSDPEDQAGCARCCVFQDASYDAATSTWTPESEWKMLYEGVSPNDGKHRILWAVSQDAKTWSKKGIALDVGADGTWDCGGVGSPHIIRMDDGTERMYYTGQGADGSTSIGVAKLSTENGKQMWIREQASFSFS</sequence>
<dbReference type="OrthoDB" id="3510at2759"/>
<protein>
    <recommendedName>
        <fullName evidence="3">Glycosyl hydrolase family 32 N-terminal domain-containing protein</fullName>
    </recommendedName>
</protein>
<reference evidence="1 2" key="1">
    <citation type="journal article" date="2015" name="Plant Cell">
        <title>Oil accumulation by the oleaginous diatom Fistulifera solaris as revealed by the genome and transcriptome.</title>
        <authorList>
            <person name="Tanaka T."/>
            <person name="Maeda Y."/>
            <person name="Veluchamy A."/>
            <person name="Tanaka M."/>
            <person name="Abida H."/>
            <person name="Marechal E."/>
            <person name="Bowler C."/>
            <person name="Muto M."/>
            <person name="Sunaga Y."/>
            <person name="Tanaka M."/>
            <person name="Yoshino T."/>
            <person name="Taniguchi T."/>
            <person name="Fukuda Y."/>
            <person name="Nemoto M."/>
            <person name="Matsumoto M."/>
            <person name="Wong P.S."/>
            <person name="Aburatani S."/>
            <person name="Fujibuchi W."/>
        </authorList>
    </citation>
    <scope>NUCLEOTIDE SEQUENCE [LARGE SCALE GENOMIC DNA]</scope>
    <source>
        <strain evidence="1 2">JPCC DA0580</strain>
    </source>
</reference>
<dbReference type="AlphaFoldDB" id="A0A1Z5JVR9"/>
<evidence type="ECO:0008006" key="3">
    <source>
        <dbReference type="Google" id="ProtNLM"/>
    </source>
</evidence>
<dbReference type="PANTHER" id="PTHR35279:SF1">
    <property type="entry name" value="ARABINANASE_LEVANSUCRASE_INVERTASE"/>
    <property type="match status" value="1"/>
</dbReference>
<evidence type="ECO:0000313" key="1">
    <source>
        <dbReference type="EMBL" id="GAX17898.1"/>
    </source>
</evidence>
<organism evidence="1 2">
    <name type="scientific">Fistulifera solaris</name>
    <name type="common">Oleaginous diatom</name>
    <dbReference type="NCBI Taxonomy" id="1519565"/>
    <lineage>
        <taxon>Eukaryota</taxon>
        <taxon>Sar</taxon>
        <taxon>Stramenopiles</taxon>
        <taxon>Ochrophyta</taxon>
        <taxon>Bacillariophyta</taxon>
        <taxon>Bacillariophyceae</taxon>
        <taxon>Bacillariophycidae</taxon>
        <taxon>Naviculales</taxon>
        <taxon>Naviculaceae</taxon>
        <taxon>Fistulifera</taxon>
    </lineage>
</organism>
<comment type="caution">
    <text evidence="1">The sequence shown here is derived from an EMBL/GenBank/DDBJ whole genome shotgun (WGS) entry which is preliminary data.</text>
</comment>
<dbReference type="SUPFAM" id="SSF75005">
    <property type="entry name" value="Arabinanase/levansucrase/invertase"/>
    <property type="match status" value="2"/>
</dbReference>
<dbReference type="Gene3D" id="2.115.10.20">
    <property type="entry name" value="Glycosyl hydrolase domain, family 43"/>
    <property type="match status" value="2"/>
</dbReference>
<dbReference type="PANTHER" id="PTHR35279">
    <property type="match status" value="1"/>
</dbReference>
<keyword evidence="2" id="KW-1185">Reference proteome</keyword>
<gene>
    <name evidence="1" type="ORF">FisN_18Hh104</name>
</gene>
<proteinExistence type="predicted"/>
<name>A0A1Z5JVR9_FISSO</name>
<accession>A0A1Z5JVR9</accession>
<dbReference type="Proteomes" id="UP000198406">
    <property type="component" value="Unassembled WGS sequence"/>
</dbReference>
<dbReference type="EMBL" id="BDSP01000123">
    <property type="protein sequence ID" value="GAX17898.1"/>
    <property type="molecule type" value="Genomic_DNA"/>
</dbReference>
<evidence type="ECO:0000313" key="2">
    <source>
        <dbReference type="Proteomes" id="UP000198406"/>
    </source>
</evidence>
<dbReference type="InterPro" id="IPR023296">
    <property type="entry name" value="Glyco_hydro_beta-prop_sf"/>
</dbReference>